<feature type="region of interest" description="Disordered" evidence="1">
    <location>
        <begin position="208"/>
        <end position="230"/>
    </location>
</feature>
<dbReference type="InterPro" id="IPR050600">
    <property type="entry name" value="SETD3_SETD6_MTase"/>
</dbReference>
<gene>
    <name evidence="2" type="ORF">LUZ62_059505</name>
</gene>
<dbReference type="SUPFAM" id="SSF82199">
    <property type="entry name" value="SET domain"/>
    <property type="match status" value="1"/>
</dbReference>
<comment type="caution">
    <text evidence="2">The sequence shown here is derived from an EMBL/GenBank/DDBJ whole genome shotgun (WGS) entry which is preliminary data.</text>
</comment>
<keyword evidence="3" id="KW-1185">Reference proteome</keyword>
<dbReference type="GO" id="GO:0016279">
    <property type="term" value="F:protein-lysine N-methyltransferase activity"/>
    <property type="evidence" value="ECO:0007669"/>
    <property type="project" value="TreeGrafter"/>
</dbReference>
<proteinExistence type="predicted"/>
<reference evidence="2" key="1">
    <citation type="submission" date="2022-08" db="EMBL/GenBank/DDBJ databases">
        <authorList>
            <person name="Marques A."/>
        </authorList>
    </citation>
    <scope>NUCLEOTIDE SEQUENCE</scope>
    <source>
        <strain evidence="2">RhyPub2mFocal</strain>
        <tissue evidence="2">Leaves</tissue>
    </source>
</reference>
<dbReference type="PANTHER" id="PTHR13271:SF55">
    <property type="entry name" value="SET DOMAIN-CONTAINING PROTEIN"/>
    <property type="match status" value="1"/>
</dbReference>
<dbReference type="Proteomes" id="UP001140206">
    <property type="component" value="Chromosome 3"/>
</dbReference>
<evidence type="ECO:0000313" key="2">
    <source>
        <dbReference type="EMBL" id="KAJ4775248.1"/>
    </source>
</evidence>
<name>A0AAV8EAH8_9POAL</name>
<sequence>MATLVSEPETPSKLQVFLQWLQANGADLRGCTIRPCGPDKGYGVFSTSPCSSENGVVMAVPLDLAITPMRVLQDPILGPTCRAMFEQGGVDDRFLVMLFLLVESVRPDSLWKPYLDILPRKFNSPLWFTDDELSELKGTTLYRASILQRKSLEDLYEKKVKGLVEELLQSHQQERTRDIHYEDFLWANSVFWTRALNIPMPHSYVFPKSEEEHDTEASQHEQNSDHKDSDCMECNCGESGNGEPVWVEGLVPGIDFCNHGTITGSKAVATWEVDSAGTASGIPNSMYLLLAADYDCSDKEIHISYGNKGNEELLYLYGFVIEENPDDYLMVHYPVEALEHVTSIDKKTKLLEIQSAEMRCLLPKTLLDIGFFSTCQKDNGTSTSYASEITNYSWSGERKAPSYLNRLVFPEEFMVTLRTISMKDFQIDQVSSMFGEVLEPSDKEVQAAIWEVCGDLGAFELLVDLLSSKLIGLEEGSGTEGSDTELLEKLNSVPESEKEMRRHYWSSVVYRRGQKHLTKLFLREAQHALELCAQEQN</sequence>
<dbReference type="CDD" id="cd10527">
    <property type="entry name" value="SET_LSMT"/>
    <property type="match status" value="1"/>
</dbReference>
<accession>A0AAV8EAH8</accession>
<organism evidence="2 3">
    <name type="scientific">Rhynchospora pubera</name>
    <dbReference type="NCBI Taxonomy" id="906938"/>
    <lineage>
        <taxon>Eukaryota</taxon>
        <taxon>Viridiplantae</taxon>
        <taxon>Streptophyta</taxon>
        <taxon>Embryophyta</taxon>
        <taxon>Tracheophyta</taxon>
        <taxon>Spermatophyta</taxon>
        <taxon>Magnoliopsida</taxon>
        <taxon>Liliopsida</taxon>
        <taxon>Poales</taxon>
        <taxon>Cyperaceae</taxon>
        <taxon>Cyperoideae</taxon>
        <taxon>Rhynchosporeae</taxon>
        <taxon>Rhynchospora</taxon>
    </lineage>
</organism>
<dbReference type="AlphaFoldDB" id="A0AAV8EAH8"/>
<dbReference type="Gene3D" id="3.90.1410.10">
    <property type="entry name" value="set domain protein methyltransferase, domain 1"/>
    <property type="match status" value="1"/>
</dbReference>
<dbReference type="InterPro" id="IPR046341">
    <property type="entry name" value="SET_dom_sf"/>
</dbReference>
<dbReference type="EMBL" id="JAMFTS010000003">
    <property type="protein sequence ID" value="KAJ4775248.1"/>
    <property type="molecule type" value="Genomic_DNA"/>
</dbReference>
<protein>
    <submittedName>
        <fullName evidence="2">Histone-lysine N-methyltransferase setd3</fullName>
    </submittedName>
</protein>
<evidence type="ECO:0000313" key="3">
    <source>
        <dbReference type="Proteomes" id="UP001140206"/>
    </source>
</evidence>
<evidence type="ECO:0000256" key="1">
    <source>
        <dbReference type="SAM" id="MobiDB-lite"/>
    </source>
</evidence>
<dbReference type="PANTHER" id="PTHR13271">
    <property type="entry name" value="UNCHARACTERIZED PUTATIVE METHYLTRANSFERASE"/>
    <property type="match status" value="1"/>
</dbReference>